<evidence type="ECO:0000313" key="2">
    <source>
        <dbReference type="EMBL" id="MCQ8832158.1"/>
    </source>
</evidence>
<evidence type="ECO:0000313" key="3">
    <source>
        <dbReference type="Proteomes" id="UP001142400"/>
    </source>
</evidence>
<dbReference type="Proteomes" id="UP001142400">
    <property type="component" value="Unassembled WGS sequence"/>
</dbReference>
<dbReference type="EMBL" id="JANIIC010000030">
    <property type="protein sequence ID" value="MCQ8832158.1"/>
    <property type="molecule type" value="Genomic_DNA"/>
</dbReference>
<proteinExistence type="predicted"/>
<name>A0A9X2LYH8_STRMQ</name>
<evidence type="ECO:0000256" key="1">
    <source>
        <dbReference type="SAM" id="MobiDB-lite"/>
    </source>
</evidence>
<gene>
    <name evidence="2" type="ORF">NQU54_24585</name>
</gene>
<dbReference type="AlphaFoldDB" id="A0A9X2LYH8"/>
<reference evidence="2" key="1">
    <citation type="submission" date="2022-06" db="EMBL/GenBank/DDBJ databases">
        <title>WGS of actinobacteria.</title>
        <authorList>
            <person name="Thawai C."/>
        </authorList>
    </citation>
    <scope>NUCLEOTIDE SEQUENCE</scope>
    <source>
        <strain evidence="2">DSM 42010</strain>
    </source>
</reference>
<keyword evidence="3" id="KW-1185">Reference proteome</keyword>
<organism evidence="2 3">
    <name type="scientific">Streptomyces malaysiensis subsp. samsunensis</name>
    <dbReference type="NCBI Taxonomy" id="459658"/>
    <lineage>
        <taxon>Bacteria</taxon>
        <taxon>Bacillati</taxon>
        <taxon>Actinomycetota</taxon>
        <taxon>Actinomycetes</taxon>
        <taxon>Kitasatosporales</taxon>
        <taxon>Streptomycetaceae</taxon>
        <taxon>Streptomyces</taxon>
        <taxon>Streptomyces violaceusniger group</taxon>
    </lineage>
</organism>
<accession>A0A9X2LYH8</accession>
<sequence length="168" mass="18443">MPWFTSTSSDETAADTLARISRLEWIYIRGVYFPATRRVRDPANWYPSFKAAIDGLTDRKRKGQVLTVGVLSDDSDEHVVGPDMRLGDVVTRPHITVPIWDLTRQAGTAAGEAADARWPPTPPAPAKGCLWGRGGCSGRSEGRLWSKPLRRGDYAPDRAVVERPGEAG</sequence>
<comment type="caution">
    <text evidence="2">The sequence shown here is derived from an EMBL/GenBank/DDBJ whole genome shotgun (WGS) entry which is preliminary data.</text>
</comment>
<feature type="region of interest" description="Disordered" evidence="1">
    <location>
        <begin position="113"/>
        <end position="133"/>
    </location>
</feature>
<dbReference type="RefSeq" id="WP_257633011.1">
    <property type="nucleotide sequence ID" value="NZ_JANIIC010000030.1"/>
</dbReference>
<protein>
    <submittedName>
        <fullName evidence="2">Uncharacterized protein</fullName>
    </submittedName>
</protein>